<evidence type="ECO:0000256" key="3">
    <source>
        <dbReference type="ARBA" id="ARBA00023163"/>
    </source>
</evidence>
<dbReference type="PATRIC" id="fig|56193.3.peg.4698"/>
<dbReference type="SMART" id="SM00347">
    <property type="entry name" value="HTH_MARR"/>
    <property type="match status" value="1"/>
</dbReference>
<organism evidence="5 6">
    <name type="scientific">Sphingobium chungbukense</name>
    <dbReference type="NCBI Taxonomy" id="56193"/>
    <lineage>
        <taxon>Bacteria</taxon>
        <taxon>Pseudomonadati</taxon>
        <taxon>Pseudomonadota</taxon>
        <taxon>Alphaproteobacteria</taxon>
        <taxon>Sphingomonadales</taxon>
        <taxon>Sphingomonadaceae</taxon>
        <taxon>Sphingobium</taxon>
    </lineage>
</organism>
<proteinExistence type="predicted"/>
<sequence length="125" mass="14347">MENPHPSRDLVSVRLSTWCLMAHKVRRDMLGDELSSEPCWYILLDLYRSAALGWRVQITSLSPAIGAPHSTVRRWLSLLIGEGLIIRSDDPGDRRRSYVGLTPKGFILLEEYFRELRAQAKWPPS</sequence>
<accession>A0A0M3AJA3</accession>
<name>A0A0M3AJA3_9SPHN</name>
<dbReference type="InterPro" id="IPR036390">
    <property type="entry name" value="WH_DNA-bd_sf"/>
</dbReference>
<evidence type="ECO:0000259" key="4">
    <source>
        <dbReference type="SMART" id="SM00347"/>
    </source>
</evidence>
<keyword evidence="3" id="KW-0804">Transcription</keyword>
<keyword evidence="2" id="KW-0238">DNA-binding</keyword>
<keyword evidence="6" id="KW-1185">Reference proteome</keyword>
<dbReference type="InterPro" id="IPR000835">
    <property type="entry name" value="HTH_MarR-typ"/>
</dbReference>
<dbReference type="AlphaFoldDB" id="A0A0M3AJA3"/>
<evidence type="ECO:0000256" key="2">
    <source>
        <dbReference type="ARBA" id="ARBA00023125"/>
    </source>
</evidence>
<evidence type="ECO:0000256" key="1">
    <source>
        <dbReference type="ARBA" id="ARBA00023015"/>
    </source>
</evidence>
<reference evidence="5 6" key="1">
    <citation type="submission" date="2015-04" db="EMBL/GenBank/DDBJ databases">
        <title>Genome sequence of aromatic hydrocarbons-degrading Sphingobium chungbukense DJ77.</title>
        <authorList>
            <person name="Kim Y.-C."/>
            <person name="Chae J.-C."/>
        </authorList>
    </citation>
    <scope>NUCLEOTIDE SEQUENCE [LARGE SCALE GENOMIC DNA]</scope>
    <source>
        <strain evidence="5 6">DJ77</strain>
    </source>
</reference>
<evidence type="ECO:0000313" key="5">
    <source>
        <dbReference type="EMBL" id="KKW90172.1"/>
    </source>
</evidence>
<dbReference type="Proteomes" id="UP000033874">
    <property type="component" value="Unassembled WGS sequence"/>
</dbReference>
<dbReference type="GO" id="GO:0003677">
    <property type="term" value="F:DNA binding"/>
    <property type="evidence" value="ECO:0007669"/>
    <property type="project" value="UniProtKB-KW"/>
</dbReference>
<protein>
    <recommendedName>
        <fullName evidence="4">HTH marR-type domain-containing protein</fullName>
    </recommendedName>
</protein>
<gene>
    <name evidence="5" type="ORF">YP76_22345</name>
</gene>
<dbReference type="PROSITE" id="PS01117">
    <property type="entry name" value="HTH_MARR_1"/>
    <property type="match status" value="1"/>
</dbReference>
<evidence type="ECO:0000313" key="6">
    <source>
        <dbReference type="Proteomes" id="UP000033874"/>
    </source>
</evidence>
<dbReference type="InterPro" id="IPR023187">
    <property type="entry name" value="Tscrpt_reg_MarR-type_CS"/>
</dbReference>
<dbReference type="GO" id="GO:0003700">
    <property type="term" value="F:DNA-binding transcription factor activity"/>
    <property type="evidence" value="ECO:0007669"/>
    <property type="project" value="InterPro"/>
</dbReference>
<dbReference type="InterPro" id="IPR036388">
    <property type="entry name" value="WH-like_DNA-bd_sf"/>
</dbReference>
<keyword evidence="1" id="KW-0805">Transcription regulation</keyword>
<feature type="domain" description="HTH marR-type" evidence="4">
    <location>
        <begin position="28"/>
        <end position="121"/>
    </location>
</feature>
<dbReference type="Gene3D" id="1.10.10.10">
    <property type="entry name" value="Winged helix-like DNA-binding domain superfamily/Winged helix DNA-binding domain"/>
    <property type="match status" value="1"/>
</dbReference>
<dbReference type="SUPFAM" id="SSF46785">
    <property type="entry name" value="Winged helix' DNA-binding domain"/>
    <property type="match status" value="1"/>
</dbReference>
<dbReference type="EMBL" id="LBIC01000012">
    <property type="protein sequence ID" value="KKW90172.1"/>
    <property type="molecule type" value="Genomic_DNA"/>
</dbReference>
<comment type="caution">
    <text evidence="5">The sequence shown here is derived from an EMBL/GenBank/DDBJ whole genome shotgun (WGS) entry which is preliminary data.</text>
</comment>
<dbReference type="STRING" id="56193.YP76_22345"/>